<proteinExistence type="predicted"/>
<dbReference type="EMBL" id="LAZR01043225">
    <property type="protein sequence ID" value="KKL07595.1"/>
    <property type="molecule type" value="Genomic_DNA"/>
</dbReference>
<reference evidence="1" key="1">
    <citation type="journal article" date="2015" name="Nature">
        <title>Complex archaea that bridge the gap between prokaryotes and eukaryotes.</title>
        <authorList>
            <person name="Spang A."/>
            <person name="Saw J.H."/>
            <person name="Jorgensen S.L."/>
            <person name="Zaremba-Niedzwiedzka K."/>
            <person name="Martijn J."/>
            <person name="Lind A.E."/>
            <person name="van Eijk R."/>
            <person name="Schleper C."/>
            <person name="Guy L."/>
            <person name="Ettema T.J."/>
        </authorList>
    </citation>
    <scope>NUCLEOTIDE SEQUENCE</scope>
</reference>
<gene>
    <name evidence="1" type="ORF">LCGC14_2584460</name>
</gene>
<name>A0A0F9ADU4_9ZZZZ</name>
<evidence type="ECO:0000313" key="1">
    <source>
        <dbReference type="EMBL" id="KKL07595.1"/>
    </source>
</evidence>
<accession>A0A0F9ADU4</accession>
<comment type="caution">
    <text evidence="1">The sequence shown here is derived from an EMBL/GenBank/DDBJ whole genome shotgun (WGS) entry which is preliminary data.</text>
</comment>
<protein>
    <submittedName>
        <fullName evidence="1">Uncharacterized protein</fullName>
    </submittedName>
</protein>
<sequence length="106" mass="11817">MHLMTQTQLAGSGGYVTADITDEQKKKADLGVGKLFLMPLGKIDESKISNYFCKQCNSEFSEAPKLKIENPNEELGQGMTLLVIGQYQCTKCNSVIGEYREFSKKE</sequence>
<organism evidence="1">
    <name type="scientific">marine sediment metagenome</name>
    <dbReference type="NCBI Taxonomy" id="412755"/>
    <lineage>
        <taxon>unclassified sequences</taxon>
        <taxon>metagenomes</taxon>
        <taxon>ecological metagenomes</taxon>
    </lineage>
</organism>
<dbReference type="AlphaFoldDB" id="A0A0F9ADU4"/>